<proteinExistence type="predicted"/>
<gene>
    <name evidence="1" type="ORF">SAMN06297251_10440</name>
</gene>
<dbReference type="STRING" id="937218.SAMN06297251_10440"/>
<reference evidence="1 2" key="1">
    <citation type="submission" date="2017-04" db="EMBL/GenBank/DDBJ databases">
        <authorList>
            <person name="Afonso C.L."/>
            <person name="Miller P.J."/>
            <person name="Scott M.A."/>
            <person name="Spackman E."/>
            <person name="Goraichik I."/>
            <person name="Dimitrov K.M."/>
            <person name="Suarez D.L."/>
            <person name="Swayne D.E."/>
        </authorList>
    </citation>
    <scope>NUCLEOTIDE SEQUENCE [LARGE SCALE GENOMIC DNA]</scope>
    <source>
        <strain evidence="1 2">CGMCC 1.10972</strain>
    </source>
</reference>
<evidence type="ECO:0000313" key="1">
    <source>
        <dbReference type="EMBL" id="SMC57255.1"/>
    </source>
</evidence>
<dbReference type="EMBL" id="FWXR01000004">
    <property type="protein sequence ID" value="SMC57255.1"/>
    <property type="molecule type" value="Genomic_DNA"/>
</dbReference>
<protein>
    <submittedName>
        <fullName evidence="1">Uncharacterized protein</fullName>
    </submittedName>
</protein>
<name>A0A1W2A959_9HYPH</name>
<dbReference type="AlphaFoldDB" id="A0A1W2A959"/>
<dbReference type="RefSeq" id="WP_084409182.1">
    <property type="nucleotide sequence ID" value="NZ_FWXR01000004.1"/>
</dbReference>
<evidence type="ECO:0000313" key="2">
    <source>
        <dbReference type="Proteomes" id="UP000192656"/>
    </source>
</evidence>
<keyword evidence="2" id="KW-1185">Reference proteome</keyword>
<accession>A0A1W2A959</accession>
<dbReference type="Gene3D" id="1.20.5.320">
    <property type="entry name" value="6-Phosphogluconate Dehydrogenase, domain 3"/>
    <property type="match status" value="1"/>
</dbReference>
<dbReference type="Gene3D" id="6.20.230.10">
    <property type="match status" value="3"/>
</dbReference>
<sequence>MITYRDDLGRPLTSVEVDANFRELAEGKLADAPADGKEYLRKAGAWVEPSAAPAGIAEAPADGTPYARQDGEWVAFDGGGSGGIADAPADGTDYVRRDGTWTALTHPAAGIAEAPGDGTVYGRKNGAWEPVPAGTAGGGVKYDMFYDNAKSYAAGDIVRRYNHMWLSYSGSQGIGPDFGEGLYYWVPLTMGAVEAAGVSVTQNLYHSDANGNTIQSLRAVIVDLKSRIAALEAATAA</sequence>
<dbReference type="Proteomes" id="UP000192656">
    <property type="component" value="Unassembled WGS sequence"/>
</dbReference>
<organism evidence="1 2">
    <name type="scientific">Fulvimarina manganoxydans</name>
    <dbReference type="NCBI Taxonomy" id="937218"/>
    <lineage>
        <taxon>Bacteria</taxon>
        <taxon>Pseudomonadati</taxon>
        <taxon>Pseudomonadota</taxon>
        <taxon>Alphaproteobacteria</taxon>
        <taxon>Hyphomicrobiales</taxon>
        <taxon>Aurantimonadaceae</taxon>
        <taxon>Fulvimarina</taxon>
    </lineage>
</organism>
<dbReference type="SUPFAM" id="SSF58046">
    <property type="entry name" value="Fibritin"/>
    <property type="match status" value="2"/>
</dbReference>